<name>A0A7S2KI31_9STRA</name>
<protein>
    <submittedName>
        <fullName evidence="1">Uncharacterized protein</fullName>
    </submittedName>
</protein>
<sequence>MSLLSNGIHEDKWHCEYCNAIPPIFQVKGGTIASGPGRSKHLKECNGGRPSVAALVQICNLLKISHPSFSAEALISVPFIKFINSIVGQNLALTSLFTLDVASQCLGILKPQKKPFDDSSNFNWNAYPPRHISKEESYTAITALVDFSRSIMNGGWSFITNPHFIRYVMIVSPNYVLPAEEAFCLALRKK</sequence>
<reference evidence="1" key="1">
    <citation type="submission" date="2021-01" db="EMBL/GenBank/DDBJ databases">
        <authorList>
            <person name="Corre E."/>
            <person name="Pelletier E."/>
            <person name="Niang G."/>
            <person name="Scheremetjew M."/>
            <person name="Finn R."/>
            <person name="Kale V."/>
            <person name="Holt S."/>
            <person name="Cochrane G."/>
            <person name="Meng A."/>
            <person name="Brown T."/>
            <person name="Cohen L."/>
        </authorList>
    </citation>
    <scope>NUCLEOTIDE SEQUENCE</scope>
    <source>
        <strain evidence="1">B650</strain>
    </source>
</reference>
<dbReference type="AlphaFoldDB" id="A0A7S2KI31"/>
<accession>A0A7S2KI31</accession>
<dbReference type="EMBL" id="HBGY01013687">
    <property type="protein sequence ID" value="CAD9575441.1"/>
    <property type="molecule type" value="Transcribed_RNA"/>
</dbReference>
<proteinExistence type="predicted"/>
<organism evidence="1">
    <name type="scientific">Leptocylindrus danicus</name>
    <dbReference type="NCBI Taxonomy" id="163516"/>
    <lineage>
        <taxon>Eukaryota</taxon>
        <taxon>Sar</taxon>
        <taxon>Stramenopiles</taxon>
        <taxon>Ochrophyta</taxon>
        <taxon>Bacillariophyta</taxon>
        <taxon>Coscinodiscophyceae</taxon>
        <taxon>Chaetocerotophycidae</taxon>
        <taxon>Leptocylindrales</taxon>
        <taxon>Leptocylindraceae</taxon>
        <taxon>Leptocylindrus</taxon>
    </lineage>
</organism>
<evidence type="ECO:0000313" key="1">
    <source>
        <dbReference type="EMBL" id="CAD9575441.1"/>
    </source>
</evidence>
<gene>
    <name evidence="1" type="ORF">LDAN0321_LOCUS8830</name>
</gene>